<feature type="region of interest" description="Disordered" evidence="1">
    <location>
        <begin position="91"/>
        <end position="136"/>
    </location>
</feature>
<comment type="caution">
    <text evidence="3">The sequence shown here is derived from an EMBL/GenBank/DDBJ whole genome shotgun (WGS) entry which is preliminary data.</text>
</comment>
<proteinExistence type="predicted"/>
<evidence type="ECO:0000313" key="4">
    <source>
        <dbReference type="Proteomes" id="UP000218427"/>
    </source>
</evidence>
<evidence type="ECO:0000256" key="1">
    <source>
        <dbReference type="SAM" id="MobiDB-lite"/>
    </source>
</evidence>
<evidence type="ECO:0000256" key="2">
    <source>
        <dbReference type="SAM" id="Phobius"/>
    </source>
</evidence>
<keyword evidence="2" id="KW-1133">Transmembrane helix</keyword>
<keyword evidence="2" id="KW-0812">Transmembrane</keyword>
<protein>
    <submittedName>
        <fullName evidence="3">Uncharacterized protein</fullName>
    </submittedName>
</protein>
<gene>
    <name evidence="3" type="ORF">AWR36_002840</name>
</gene>
<dbReference type="RefSeq" id="WP_067080592.1">
    <property type="nucleotide sequence ID" value="NZ_LRFG02000001.1"/>
</dbReference>
<reference evidence="3" key="1">
    <citation type="submission" date="2017-08" db="EMBL/GenBank/DDBJ databases">
        <title>Microbulbifer marisrubri sp. nov., a halophilic alphaproteobacterium isolated from marine sediment of the Yellow Sea, China.</title>
        <authorList>
            <person name="Zhang G."/>
            <person name="Xiong Q."/>
        </authorList>
    </citation>
    <scope>NUCLEOTIDE SEQUENCE [LARGE SCALE GENOMIC DNA]</scope>
    <source>
        <strain evidence="3">WRN-8</strain>
    </source>
</reference>
<keyword evidence="2" id="KW-0472">Membrane</keyword>
<accession>A0ABX4I3S1</accession>
<keyword evidence="4" id="KW-1185">Reference proteome</keyword>
<dbReference type="EMBL" id="LRFG02000001">
    <property type="protein sequence ID" value="PCO06698.1"/>
    <property type="molecule type" value="Genomic_DNA"/>
</dbReference>
<organism evidence="3 4">
    <name type="scientific">Microbulbifer flavimaris</name>
    <dbReference type="NCBI Taxonomy" id="1781068"/>
    <lineage>
        <taxon>Bacteria</taxon>
        <taxon>Pseudomonadati</taxon>
        <taxon>Pseudomonadota</taxon>
        <taxon>Gammaproteobacteria</taxon>
        <taxon>Cellvibrionales</taxon>
        <taxon>Microbulbiferaceae</taxon>
        <taxon>Microbulbifer</taxon>
    </lineage>
</organism>
<dbReference type="Proteomes" id="UP000218427">
    <property type="component" value="Unassembled WGS sequence"/>
</dbReference>
<feature type="transmembrane region" description="Helical" evidence="2">
    <location>
        <begin position="200"/>
        <end position="233"/>
    </location>
</feature>
<name>A0ABX4I3S1_9GAMM</name>
<sequence length="838" mass="90189">MAGQELFQIVSTGKTLRGKPAEEVIDAAARLFKVPSPQAQRLLLKGWVIKDRLSRSSVVEYQTRLHKIGLKIAVCPAGKFDNRALVARLNAASQRRARRKGEGKTATTPSGPAGSAGGANPAEKPSASAPATGRSERERQALESLNALFAGSGGPRQSVSDWLGVMPGVLGAAVVPGLFLLLALFLLVSAVEALWAASTSVIGIGSAGAGVTGALTSLLLIAVVSVFTVVPYFRVKPAASDSPAPDSRPLKRDEAPQLFLMLEALSTRTGLPAVVRVEASRDASVLASANLGEVWRQQVSLSVGLSAVKACNGAEFLALVSRALGPFAGRTWGLVSWLVFGSAHRLLGLQRAFEEGRVLAVQGEPGPAVAQLDRLLGYAGRPLASLVDRLLALHQRLGGGGARLLQRRADRWMAAIIGSDAFAGFAEKWQQLDHSALIAAEANSEAAVANQRLADFPAAVVWLMEHLDAETRGNLELAMTHASDPWDASAPADIDRIGEAEAEGVDALLCGSFAPQKLFQDFPALSTEVSDGEDLGAEPVDHLQILAASQEAEEAKKVLQEYFNRVTPPRLLPLELPQSDELAAMDLQATIDWLRGKLVELREFQSRLAELENRGALMQLGRTLVKAQLTVNAPDYLLSGVTVTAAEESMRDNRARRGDLESQIRAIHSVFALRLERAREQLPAAEAGDVSAKLELLREFESLGQRLEAIDSHVKVLNFALERVIDKREARPAIERLVELARGELQGLQSALAQCPRLSRGDWYERLSKRFGQVANGALPDDRQGREEVLRQLQAQLKAVSAEVVEEYRVVLAKVLAPCLQIERSNKVRPLRLVAVPA</sequence>
<feature type="transmembrane region" description="Helical" evidence="2">
    <location>
        <begin position="162"/>
        <end position="188"/>
    </location>
</feature>
<evidence type="ECO:0000313" key="3">
    <source>
        <dbReference type="EMBL" id="PCO06698.1"/>
    </source>
</evidence>